<protein>
    <submittedName>
        <fullName evidence="1">Uncharacterized protein</fullName>
    </submittedName>
</protein>
<dbReference type="RefSeq" id="WP_264016408.1">
    <property type="nucleotide sequence ID" value="NZ_AP024237.1"/>
</dbReference>
<organism evidence="1 2">
    <name type="scientific">Mycobacterium heckeshornense</name>
    <dbReference type="NCBI Taxonomy" id="110505"/>
    <lineage>
        <taxon>Bacteria</taxon>
        <taxon>Bacillati</taxon>
        <taxon>Actinomycetota</taxon>
        <taxon>Actinomycetes</taxon>
        <taxon>Mycobacteriales</taxon>
        <taxon>Mycobacteriaceae</taxon>
        <taxon>Mycobacterium</taxon>
    </lineage>
</organism>
<dbReference type="Proteomes" id="UP000595446">
    <property type="component" value="Chromosome"/>
</dbReference>
<name>A0A7R7GVL4_9MYCO</name>
<evidence type="ECO:0000313" key="2">
    <source>
        <dbReference type="Proteomes" id="UP000595446"/>
    </source>
</evidence>
<evidence type="ECO:0000313" key="1">
    <source>
        <dbReference type="EMBL" id="BCO36284.1"/>
    </source>
</evidence>
<dbReference type="AlphaFoldDB" id="A0A7R7GVL4"/>
<accession>A0A7R7GVL4</accession>
<gene>
    <name evidence="1" type="ORF">MHEC_27170</name>
</gene>
<dbReference type="EMBL" id="AP024237">
    <property type="protein sequence ID" value="BCO36284.1"/>
    <property type="molecule type" value="Genomic_DNA"/>
</dbReference>
<keyword evidence="2" id="KW-1185">Reference proteome</keyword>
<sequence>MDFRATEDHEALRRSLSRVLDEAQRQATVRREAVARTLTD</sequence>
<reference evidence="1 2" key="1">
    <citation type="submission" date="2020-12" db="EMBL/GenBank/DDBJ databases">
        <title>Complete genome sequence of Mycobacterium heckeshornense JCM 15655T, closely related to a pathogenic non-tuberculous mycobacterial species Mycobacterium xenopi.</title>
        <authorList>
            <person name="Yoshida M."/>
            <person name="Fukano H."/>
            <person name="Asakura T."/>
            <person name="Suzuki M."/>
            <person name="Hoshino Y."/>
        </authorList>
    </citation>
    <scope>NUCLEOTIDE SEQUENCE [LARGE SCALE GENOMIC DNA]</scope>
    <source>
        <strain evidence="1 2">JCM 15655</strain>
    </source>
</reference>
<proteinExistence type="predicted"/>